<dbReference type="InterPro" id="IPR049839">
    <property type="entry name" value="Lmo0850-like"/>
</dbReference>
<evidence type="ECO:0000313" key="1">
    <source>
        <dbReference type="EMBL" id="EIM06412.1"/>
    </source>
</evidence>
<accession>A0AA87ILM3</accession>
<evidence type="ECO:0000313" key="2">
    <source>
        <dbReference type="Proteomes" id="UP000004725"/>
    </source>
</evidence>
<dbReference type="NCBIfam" id="NF040845">
    <property type="entry name" value="lmo0850_fam"/>
    <property type="match status" value="1"/>
</dbReference>
<dbReference type="Proteomes" id="UP000004725">
    <property type="component" value="Unassembled WGS sequence"/>
</dbReference>
<name>A0AA87ILM3_9BACL</name>
<dbReference type="RefSeq" id="WP_006830202.1">
    <property type="nucleotide sequence ID" value="NZ_AJYB01000031.1"/>
</dbReference>
<organism evidence="1 2">
    <name type="scientific">Planococcus antarcticus DSM 14505</name>
    <dbReference type="NCBI Taxonomy" id="1185653"/>
    <lineage>
        <taxon>Bacteria</taxon>
        <taxon>Bacillati</taxon>
        <taxon>Bacillota</taxon>
        <taxon>Bacilli</taxon>
        <taxon>Bacillales</taxon>
        <taxon>Caryophanaceae</taxon>
        <taxon>Planococcus</taxon>
    </lineage>
</organism>
<proteinExistence type="predicted"/>
<sequence length="46" mass="5038">MAKNVDVRTIVSNLSKLGIQAKITKSRVELIKAIALPQPIQAHSQQ</sequence>
<reference evidence="1 2" key="1">
    <citation type="journal article" date="2012" name="J. Bacteriol.">
        <title>Genome Sequence of the Antarctic Psychrophile Bacterium Planococcus antarcticus DSM 14505.</title>
        <authorList>
            <person name="Margolles A."/>
            <person name="Gueimonde M."/>
            <person name="Sanchez B."/>
        </authorList>
    </citation>
    <scope>NUCLEOTIDE SEQUENCE [LARGE SCALE GENOMIC DNA]</scope>
    <source>
        <strain evidence="1 2">DSM 14505</strain>
    </source>
</reference>
<comment type="caution">
    <text evidence="1">The sequence shown here is derived from an EMBL/GenBank/DDBJ whole genome shotgun (WGS) entry which is preliminary data.</text>
</comment>
<protein>
    <submittedName>
        <fullName evidence="1">Uncharacterized protein</fullName>
    </submittedName>
</protein>
<dbReference type="AlphaFoldDB" id="A0AA87ILM3"/>
<gene>
    <name evidence="1" type="ORF">A1A1_11106</name>
</gene>
<dbReference type="EMBL" id="AJYB01000031">
    <property type="protein sequence ID" value="EIM06412.1"/>
    <property type="molecule type" value="Genomic_DNA"/>
</dbReference>